<gene>
    <name evidence="3" type="ORF">LA521A_33670</name>
</gene>
<dbReference type="InterPro" id="IPR002471">
    <property type="entry name" value="Pept_S9_AS"/>
</dbReference>
<dbReference type="Gene3D" id="3.40.50.1820">
    <property type="entry name" value="alpha/beta hydrolase"/>
    <property type="match status" value="1"/>
</dbReference>
<dbReference type="Pfam" id="PF00326">
    <property type="entry name" value="Peptidase_S9"/>
    <property type="match status" value="1"/>
</dbReference>
<dbReference type="SUPFAM" id="SSF53474">
    <property type="entry name" value="alpha/beta-Hydrolases"/>
    <property type="match status" value="1"/>
</dbReference>
<dbReference type="Proteomes" id="UP001317822">
    <property type="component" value="Chromosome"/>
</dbReference>
<evidence type="ECO:0000313" key="3">
    <source>
        <dbReference type="EMBL" id="BDU18166.1"/>
    </source>
</evidence>
<dbReference type="RefSeq" id="WP_281780040.1">
    <property type="nucleotide sequence ID" value="NZ_AP027041.1"/>
</dbReference>
<feature type="domain" description="Peptidase S9 prolyl oligopeptidase catalytic" evidence="2">
    <location>
        <begin position="53"/>
        <end position="241"/>
    </location>
</feature>
<dbReference type="InterPro" id="IPR001375">
    <property type="entry name" value="Peptidase_S9_cat"/>
</dbReference>
<evidence type="ECO:0000313" key="4">
    <source>
        <dbReference type="Proteomes" id="UP001317822"/>
    </source>
</evidence>
<evidence type="ECO:0000256" key="1">
    <source>
        <dbReference type="ARBA" id="ARBA00022801"/>
    </source>
</evidence>
<dbReference type="PROSITE" id="PS00708">
    <property type="entry name" value="PRO_ENDOPEP_SER"/>
    <property type="match status" value="1"/>
</dbReference>
<protein>
    <submittedName>
        <fullName evidence="3">Alpha/beta fold hydrolase</fullName>
    </submittedName>
</protein>
<organism evidence="3 4">
    <name type="scientific">Lysobacter auxotrophicus</name>
    <dbReference type="NCBI Taxonomy" id="2992573"/>
    <lineage>
        <taxon>Bacteria</taxon>
        <taxon>Pseudomonadati</taxon>
        <taxon>Pseudomonadota</taxon>
        <taxon>Gammaproteobacteria</taxon>
        <taxon>Lysobacterales</taxon>
        <taxon>Lysobacteraceae</taxon>
        <taxon>Lysobacter</taxon>
    </lineage>
</organism>
<dbReference type="PANTHER" id="PTHR22946">
    <property type="entry name" value="DIENELACTONE HYDROLASE DOMAIN-CONTAINING PROTEIN-RELATED"/>
    <property type="match status" value="1"/>
</dbReference>
<evidence type="ECO:0000259" key="2">
    <source>
        <dbReference type="Pfam" id="PF00326"/>
    </source>
</evidence>
<dbReference type="InterPro" id="IPR029058">
    <property type="entry name" value="AB_hydrolase_fold"/>
</dbReference>
<dbReference type="PANTHER" id="PTHR22946:SF5">
    <property type="entry name" value="PEPTIDASE S9 PROLYL OLIGOPEPTIDASE CATALYTIC DOMAIN-CONTAINING PROTEIN"/>
    <property type="match status" value="1"/>
</dbReference>
<keyword evidence="4" id="KW-1185">Reference proteome</keyword>
<name>A0ABM8DHU6_9GAMM</name>
<dbReference type="InterPro" id="IPR050261">
    <property type="entry name" value="FrsA_esterase"/>
</dbReference>
<proteinExistence type="predicted"/>
<sequence length="264" mass="29573">MDVSLETIELAVEQERISGTVLSPPSKLPGVLFVHGWGGSQEHDLVRAREAAGIGCVCLTFDLRGHERTARHWEKVNRPQNLADLLAAYDWLAARPNVDPDAIAVVGISYGGYLAALMTAQRPVRWLALRSPAIYMDEGWERPKLQLHIDTDLVQYRKRRLDWQDNAVLRACAAYRNHALLVAAEHDTVVPHPVIDNYANAFHNTRSLTRRVIEGADHAFSQKSAQKAYQAILVKWLAEMIMGAREEAALARLRERKVAEDEGG</sequence>
<reference evidence="3 4" key="1">
    <citation type="journal article" date="2023" name="Int. J. Syst. Evol. Microbiol.">
        <title>Physiological and genomic analyses of cobalamin (vitamin B12)-auxotrophy of Lysobacter auxotrophicus sp. nov., a methionine-auxotrophic chitinolytic bacterium isolated from chitin-treated soil.</title>
        <authorList>
            <person name="Saito A."/>
            <person name="Dohra H."/>
            <person name="Hamada M."/>
            <person name="Moriuchi R."/>
            <person name="Kotsuchibashi Y."/>
            <person name="Mori K."/>
        </authorList>
    </citation>
    <scope>NUCLEOTIDE SEQUENCE [LARGE SCALE GENOMIC DNA]</scope>
    <source>
        <strain evidence="3 4">5-21a</strain>
    </source>
</reference>
<dbReference type="EMBL" id="AP027041">
    <property type="protein sequence ID" value="BDU18166.1"/>
    <property type="molecule type" value="Genomic_DNA"/>
</dbReference>
<accession>A0ABM8DHU6</accession>
<dbReference type="GO" id="GO:0016787">
    <property type="term" value="F:hydrolase activity"/>
    <property type="evidence" value="ECO:0007669"/>
    <property type="project" value="UniProtKB-KW"/>
</dbReference>
<keyword evidence="1 3" id="KW-0378">Hydrolase</keyword>